<evidence type="ECO:0000313" key="2">
    <source>
        <dbReference type="Proteomes" id="UP001221142"/>
    </source>
</evidence>
<reference evidence="1" key="1">
    <citation type="submission" date="2023-03" db="EMBL/GenBank/DDBJ databases">
        <title>Massive genome expansion in bonnet fungi (Mycena s.s.) driven by repeated elements and novel gene families across ecological guilds.</title>
        <authorList>
            <consortium name="Lawrence Berkeley National Laboratory"/>
            <person name="Harder C.B."/>
            <person name="Miyauchi S."/>
            <person name="Viragh M."/>
            <person name="Kuo A."/>
            <person name="Thoen E."/>
            <person name="Andreopoulos B."/>
            <person name="Lu D."/>
            <person name="Skrede I."/>
            <person name="Drula E."/>
            <person name="Henrissat B."/>
            <person name="Morin E."/>
            <person name="Kohler A."/>
            <person name="Barry K."/>
            <person name="LaButti K."/>
            <person name="Morin E."/>
            <person name="Salamov A."/>
            <person name="Lipzen A."/>
            <person name="Mereny Z."/>
            <person name="Hegedus B."/>
            <person name="Baldrian P."/>
            <person name="Stursova M."/>
            <person name="Weitz H."/>
            <person name="Taylor A."/>
            <person name="Grigoriev I.V."/>
            <person name="Nagy L.G."/>
            <person name="Martin F."/>
            <person name="Kauserud H."/>
        </authorList>
    </citation>
    <scope>NUCLEOTIDE SEQUENCE</scope>
    <source>
        <strain evidence="1">9284</strain>
    </source>
</reference>
<evidence type="ECO:0000313" key="1">
    <source>
        <dbReference type="EMBL" id="KAJ7608331.1"/>
    </source>
</evidence>
<dbReference type="SUPFAM" id="SSF52047">
    <property type="entry name" value="RNI-like"/>
    <property type="match status" value="1"/>
</dbReference>
<protein>
    <submittedName>
        <fullName evidence="1">Uncharacterized protein</fullName>
    </submittedName>
</protein>
<sequence length="405" mass="45280">MSDVCRRSRHAVINASVLWRWAMADLSRVGSVERFKLYIERSAPCKIRVSLSAGPSDIEAQSLRALDTDCVARVAALYIRFASRQALDTMLHPFRNVAAPSLSILDIRNSEWCKGTADPVIDLSVLNAASLWGLVLLGCICSPHIPDSMRSSLVHLRVLHSAALHDMDLWASLFEDSSSRALRSLTSLYLDWCGRIPLSHPLNRAFVSHSLTHLSLELYGQTEDAVMHILTAFTMPALTHLSIHNVHGTHISAICNADSPFSRLPSLKWLAFINTLGDSRIRNHNHIPITRPLHALAKLTTLILINQCFTARILSDLFGPTSEPCPFLGILAVWPLDWDVDEVYGVLREVVRCKRSCWPEEVPVLGLSPDLYARAFWEENTVEVGLLKDVAEFVDITHHKFSFAK</sequence>
<comment type="caution">
    <text evidence="1">The sequence shown here is derived from an EMBL/GenBank/DDBJ whole genome shotgun (WGS) entry which is preliminary data.</text>
</comment>
<dbReference type="Gene3D" id="3.80.10.10">
    <property type="entry name" value="Ribonuclease Inhibitor"/>
    <property type="match status" value="1"/>
</dbReference>
<gene>
    <name evidence="1" type="ORF">FB45DRAFT_946454</name>
</gene>
<dbReference type="InterPro" id="IPR032675">
    <property type="entry name" value="LRR_dom_sf"/>
</dbReference>
<dbReference type="EMBL" id="JARKIF010000045">
    <property type="protein sequence ID" value="KAJ7608331.1"/>
    <property type="molecule type" value="Genomic_DNA"/>
</dbReference>
<keyword evidence="2" id="KW-1185">Reference proteome</keyword>
<proteinExistence type="predicted"/>
<name>A0AAD7B2X4_9AGAR</name>
<organism evidence="1 2">
    <name type="scientific">Roridomyces roridus</name>
    <dbReference type="NCBI Taxonomy" id="1738132"/>
    <lineage>
        <taxon>Eukaryota</taxon>
        <taxon>Fungi</taxon>
        <taxon>Dikarya</taxon>
        <taxon>Basidiomycota</taxon>
        <taxon>Agaricomycotina</taxon>
        <taxon>Agaricomycetes</taxon>
        <taxon>Agaricomycetidae</taxon>
        <taxon>Agaricales</taxon>
        <taxon>Marasmiineae</taxon>
        <taxon>Mycenaceae</taxon>
        <taxon>Roridomyces</taxon>
    </lineage>
</organism>
<accession>A0AAD7B2X4</accession>
<dbReference type="Proteomes" id="UP001221142">
    <property type="component" value="Unassembled WGS sequence"/>
</dbReference>
<dbReference type="AlphaFoldDB" id="A0AAD7B2X4"/>